<dbReference type="InterPro" id="IPR002018">
    <property type="entry name" value="CarbesteraseB"/>
</dbReference>
<feature type="domain" description="Carboxylesterase type B" evidence="4">
    <location>
        <begin position="27"/>
        <end position="343"/>
    </location>
</feature>
<comment type="similarity">
    <text evidence="1 3">Belongs to the type-B carboxylesterase/lipase family.</text>
</comment>
<gene>
    <name evidence="5" type="ORF">Agabi119p4_5698</name>
</gene>
<dbReference type="AlphaFoldDB" id="A0A8H7KGR9"/>
<dbReference type="PROSITE" id="PS00122">
    <property type="entry name" value="CARBOXYLESTERASE_B_1"/>
    <property type="match status" value="1"/>
</dbReference>
<dbReference type="EC" id="3.1.1.-" evidence="3"/>
<sequence>MPLSLMKSLLFLAVLLSTTTTARSNAPQVKLGNTTLIGRDITGLKQDFFGGIPYAEPPLGNLRLKPPVLKKHLDSVIFDASNFGLACLQPDVPTSSVSEDCLTINIFRPSKVRPKTKLPVLFWTYGGGFQAGSSSMFNGSLIVNRSVERGTPLIYVNFNYRLGPLGFPQGQEAYDKKALNLAIQDEIIALEWVQHNIRAFGGDKNKVTVFGESAGAIMSSILYLNSPLDRLARGVILESGSQASSINFPAIRRQSTWQLFVEGVPSCTSTASSNDTFDCLRQANSSGIFAGLLSGIQNSPDAFPFEPAIDGPGGVYPDLPSRIFDNGTFARVPFIAGTSIDEGE</sequence>
<dbReference type="SUPFAM" id="SSF53474">
    <property type="entry name" value="alpha/beta-Hydrolases"/>
    <property type="match status" value="1"/>
</dbReference>
<evidence type="ECO:0000256" key="1">
    <source>
        <dbReference type="ARBA" id="ARBA00005964"/>
    </source>
</evidence>
<protein>
    <recommendedName>
        <fullName evidence="3">Carboxylic ester hydrolase</fullName>
        <ecNumber evidence="3">3.1.1.-</ecNumber>
    </recommendedName>
</protein>
<dbReference type="GO" id="GO:0016787">
    <property type="term" value="F:hydrolase activity"/>
    <property type="evidence" value="ECO:0007669"/>
    <property type="project" value="UniProtKB-KW"/>
</dbReference>
<feature type="signal peptide" evidence="3">
    <location>
        <begin position="1"/>
        <end position="24"/>
    </location>
</feature>
<keyword evidence="3" id="KW-0732">Signal</keyword>
<dbReference type="InterPro" id="IPR050309">
    <property type="entry name" value="Type-B_Carboxylest/Lipase"/>
</dbReference>
<dbReference type="InterPro" id="IPR019826">
    <property type="entry name" value="Carboxylesterase_B_AS"/>
</dbReference>
<dbReference type="PANTHER" id="PTHR11559">
    <property type="entry name" value="CARBOXYLESTERASE"/>
    <property type="match status" value="1"/>
</dbReference>
<dbReference type="Pfam" id="PF00135">
    <property type="entry name" value="COesterase"/>
    <property type="match status" value="1"/>
</dbReference>
<feature type="chain" id="PRO_5034863200" description="Carboxylic ester hydrolase" evidence="3">
    <location>
        <begin position="25"/>
        <end position="344"/>
    </location>
</feature>
<name>A0A8H7KGR9_AGABI</name>
<organism evidence="5 6">
    <name type="scientific">Agaricus bisporus var. burnettii</name>
    <dbReference type="NCBI Taxonomy" id="192524"/>
    <lineage>
        <taxon>Eukaryota</taxon>
        <taxon>Fungi</taxon>
        <taxon>Dikarya</taxon>
        <taxon>Basidiomycota</taxon>
        <taxon>Agaricomycotina</taxon>
        <taxon>Agaricomycetes</taxon>
        <taxon>Agaricomycetidae</taxon>
        <taxon>Agaricales</taxon>
        <taxon>Agaricineae</taxon>
        <taxon>Agaricaceae</taxon>
        <taxon>Agaricus</taxon>
    </lineage>
</organism>
<evidence type="ECO:0000256" key="3">
    <source>
        <dbReference type="RuleBase" id="RU361235"/>
    </source>
</evidence>
<dbReference type="PROSITE" id="PS00941">
    <property type="entry name" value="CARBOXYLESTERASE_B_2"/>
    <property type="match status" value="1"/>
</dbReference>
<evidence type="ECO:0000256" key="2">
    <source>
        <dbReference type="ARBA" id="ARBA00022801"/>
    </source>
</evidence>
<reference evidence="5 6" key="1">
    <citation type="journal article" name="Sci. Rep.">
        <title>Telomere-to-telomere assembled and centromere annotated genomes of the two main subspecies of the button mushroom Agaricus bisporus reveal especially polymorphic chromosome ends.</title>
        <authorList>
            <person name="Sonnenberg A.S.M."/>
            <person name="Sedaghat-Telgerd N."/>
            <person name="Lavrijssen B."/>
            <person name="Ohm R.A."/>
            <person name="Hendrickx P.M."/>
            <person name="Scholtmeijer K."/>
            <person name="Baars J.J.P."/>
            <person name="van Peer A."/>
        </authorList>
    </citation>
    <scope>NUCLEOTIDE SEQUENCE [LARGE SCALE GENOMIC DNA]</scope>
    <source>
        <strain evidence="5 6">H119_p4</strain>
    </source>
</reference>
<keyword evidence="2 3" id="KW-0378">Hydrolase</keyword>
<proteinExistence type="inferred from homology"/>
<dbReference type="Proteomes" id="UP000629468">
    <property type="component" value="Unassembled WGS sequence"/>
</dbReference>
<comment type="caution">
    <text evidence="5">The sequence shown here is derived from an EMBL/GenBank/DDBJ whole genome shotgun (WGS) entry which is preliminary data.</text>
</comment>
<evidence type="ECO:0000313" key="5">
    <source>
        <dbReference type="EMBL" id="KAF7773531.1"/>
    </source>
</evidence>
<dbReference type="InterPro" id="IPR029058">
    <property type="entry name" value="AB_hydrolase_fold"/>
</dbReference>
<evidence type="ECO:0000313" key="6">
    <source>
        <dbReference type="Proteomes" id="UP000629468"/>
    </source>
</evidence>
<evidence type="ECO:0000259" key="4">
    <source>
        <dbReference type="Pfam" id="PF00135"/>
    </source>
</evidence>
<dbReference type="EMBL" id="JABXXO010000007">
    <property type="protein sequence ID" value="KAF7773531.1"/>
    <property type="molecule type" value="Genomic_DNA"/>
</dbReference>
<dbReference type="Gene3D" id="3.40.50.1820">
    <property type="entry name" value="alpha/beta hydrolase"/>
    <property type="match status" value="1"/>
</dbReference>
<accession>A0A8H7KGR9</accession>
<dbReference type="InterPro" id="IPR019819">
    <property type="entry name" value="Carboxylesterase_B_CS"/>
</dbReference>